<proteinExistence type="inferred from homology"/>
<dbReference type="PROSITE" id="PS51219">
    <property type="entry name" value="DPCK"/>
    <property type="match status" value="1"/>
</dbReference>
<dbReference type="AlphaFoldDB" id="A0A7C3GUK9"/>
<dbReference type="PANTHER" id="PTHR10695">
    <property type="entry name" value="DEPHOSPHO-COA KINASE-RELATED"/>
    <property type="match status" value="1"/>
</dbReference>
<comment type="function">
    <text evidence="5">Catalyzes the phosphorylation of the 3'-hydroxyl group of dephosphocoenzyme A to form coenzyme A.</text>
</comment>
<evidence type="ECO:0000313" key="8">
    <source>
        <dbReference type="EMBL" id="HFC97664.1"/>
    </source>
</evidence>
<dbReference type="NCBIfam" id="TIGR00152">
    <property type="entry name" value="dephospho-CoA kinase"/>
    <property type="match status" value="1"/>
</dbReference>
<keyword evidence="4 5" id="KW-0173">Coenzyme A biosynthesis</keyword>
<keyword evidence="5 8" id="KW-0808">Transferase</keyword>
<dbReference type="GO" id="GO:0015937">
    <property type="term" value="P:coenzyme A biosynthetic process"/>
    <property type="evidence" value="ECO:0007669"/>
    <property type="project" value="UniProtKB-UniRule"/>
</dbReference>
<keyword evidence="3 5" id="KW-0067">ATP-binding</keyword>
<dbReference type="SUPFAM" id="SSF52540">
    <property type="entry name" value="P-loop containing nucleoside triphosphate hydrolases"/>
    <property type="match status" value="1"/>
</dbReference>
<feature type="binding site" evidence="5">
    <location>
        <begin position="49"/>
        <end position="54"/>
    </location>
    <ligand>
        <name>ATP</name>
        <dbReference type="ChEBI" id="CHEBI:30616"/>
    </ligand>
</feature>
<evidence type="ECO:0000256" key="7">
    <source>
        <dbReference type="SAM" id="MobiDB-lite"/>
    </source>
</evidence>
<keyword evidence="5" id="KW-0963">Cytoplasm</keyword>
<evidence type="ECO:0000256" key="1">
    <source>
        <dbReference type="ARBA" id="ARBA00009018"/>
    </source>
</evidence>
<dbReference type="EMBL" id="DRMH01000054">
    <property type="protein sequence ID" value="HFC97664.1"/>
    <property type="molecule type" value="Genomic_DNA"/>
</dbReference>
<comment type="pathway">
    <text evidence="5">Cofactor biosynthesis; coenzyme A biosynthesis; CoA from (R)-pantothenate: step 5/5.</text>
</comment>
<evidence type="ECO:0000256" key="4">
    <source>
        <dbReference type="ARBA" id="ARBA00022993"/>
    </source>
</evidence>
<dbReference type="InterPro" id="IPR001977">
    <property type="entry name" value="Depp_CoAkinase"/>
</dbReference>
<dbReference type="UniPathway" id="UPA00241">
    <property type="reaction ID" value="UER00356"/>
</dbReference>
<dbReference type="CDD" id="cd02022">
    <property type="entry name" value="DPCK"/>
    <property type="match status" value="1"/>
</dbReference>
<protein>
    <recommendedName>
        <fullName evidence="5 6">Dephospho-CoA kinase</fullName>
        <ecNumber evidence="5 6">2.7.1.24</ecNumber>
    </recommendedName>
    <alternativeName>
        <fullName evidence="5">Dephosphocoenzyme A kinase</fullName>
    </alternativeName>
</protein>
<dbReference type="GO" id="GO:0005524">
    <property type="term" value="F:ATP binding"/>
    <property type="evidence" value="ECO:0007669"/>
    <property type="project" value="UniProtKB-UniRule"/>
</dbReference>
<organism evidence="8">
    <name type="scientific">Thermosulfurimonas dismutans</name>
    <dbReference type="NCBI Taxonomy" id="999894"/>
    <lineage>
        <taxon>Bacteria</taxon>
        <taxon>Pseudomonadati</taxon>
        <taxon>Thermodesulfobacteriota</taxon>
        <taxon>Thermodesulfobacteria</taxon>
        <taxon>Thermodesulfobacteriales</taxon>
        <taxon>Thermodesulfobacteriaceae</taxon>
        <taxon>Thermosulfurimonas</taxon>
    </lineage>
</organism>
<sequence length="237" mass="27208">MPGAWVSSTPLPEKNSSSRPRFPGTSRNCWRNYVVPEKDLRIGITGGPATGKTTLLAILRELGYPVFSADEKIRAYLAPGGQAYEAVRSLCPEALREDGTLDRRLLLRRLLQDPVFRSRMEGLLHPLVRRDLMTFMEKHRGSGPVFAEIPLLFEAGWEDLFDEIWVVTCSEEIQRRRLRERLRDEELVRGLLRLQLPLAEKERRAHRVFSSEVPVEELRARVQRLLSRSLRPSGESP</sequence>
<keyword evidence="2 5" id="KW-0547">Nucleotide-binding</keyword>
<dbReference type="GO" id="GO:0004140">
    <property type="term" value="F:dephospho-CoA kinase activity"/>
    <property type="evidence" value="ECO:0007669"/>
    <property type="project" value="UniProtKB-UniRule"/>
</dbReference>
<dbReference type="Proteomes" id="UP000886043">
    <property type="component" value="Unassembled WGS sequence"/>
</dbReference>
<comment type="catalytic activity">
    <reaction evidence="5">
        <text>3'-dephospho-CoA + ATP = ADP + CoA + H(+)</text>
        <dbReference type="Rhea" id="RHEA:18245"/>
        <dbReference type="ChEBI" id="CHEBI:15378"/>
        <dbReference type="ChEBI" id="CHEBI:30616"/>
        <dbReference type="ChEBI" id="CHEBI:57287"/>
        <dbReference type="ChEBI" id="CHEBI:57328"/>
        <dbReference type="ChEBI" id="CHEBI:456216"/>
        <dbReference type="EC" id="2.7.1.24"/>
    </reaction>
</comment>
<dbReference type="PANTHER" id="PTHR10695:SF46">
    <property type="entry name" value="BIFUNCTIONAL COENZYME A SYNTHASE-RELATED"/>
    <property type="match status" value="1"/>
</dbReference>
<dbReference type="HAMAP" id="MF_00376">
    <property type="entry name" value="Dephospho_CoA_kinase"/>
    <property type="match status" value="1"/>
</dbReference>
<gene>
    <name evidence="5 8" type="primary">coaE</name>
    <name evidence="8" type="ORF">ENJ40_04280</name>
</gene>
<reference evidence="8" key="1">
    <citation type="journal article" date="2020" name="mSystems">
        <title>Genome- and Community-Level Interaction Insights into Carbon Utilization and Element Cycling Functions of Hydrothermarchaeota in Hydrothermal Sediment.</title>
        <authorList>
            <person name="Zhou Z."/>
            <person name="Liu Y."/>
            <person name="Xu W."/>
            <person name="Pan J."/>
            <person name="Luo Z.H."/>
            <person name="Li M."/>
        </authorList>
    </citation>
    <scope>NUCLEOTIDE SEQUENCE [LARGE SCALE GENOMIC DNA]</scope>
    <source>
        <strain evidence="8">HyVt-483</strain>
    </source>
</reference>
<evidence type="ECO:0000256" key="3">
    <source>
        <dbReference type="ARBA" id="ARBA00022840"/>
    </source>
</evidence>
<feature type="region of interest" description="Disordered" evidence="7">
    <location>
        <begin position="1"/>
        <end position="23"/>
    </location>
</feature>
<dbReference type="EC" id="2.7.1.24" evidence="5 6"/>
<name>A0A7C3GUK9_9BACT</name>
<accession>A0A7C3GUK9</accession>
<comment type="subcellular location">
    <subcellularLocation>
        <location evidence="5">Cytoplasm</location>
    </subcellularLocation>
</comment>
<keyword evidence="5 8" id="KW-0418">Kinase</keyword>
<comment type="similarity">
    <text evidence="1 5">Belongs to the CoaE family.</text>
</comment>
<comment type="caution">
    <text evidence="8">The sequence shown here is derived from an EMBL/GenBank/DDBJ whole genome shotgun (WGS) entry which is preliminary data.</text>
</comment>
<dbReference type="Pfam" id="PF01121">
    <property type="entry name" value="CoaE"/>
    <property type="match status" value="1"/>
</dbReference>
<evidence type="ECO:0000256" key="2">
    <source>
        <dbReference type="ARBA" id="ARBA00022741"/>
    </source>
</evidence>
<evidence type="ECO:0000256" key="5">
    <source>
        <dbReference type="HAMAP-Rule" id="MF_00376"/>
    </source>
</evidence>
<dbReference type="InterPro" id="IPR027417">
    <property type="entry name" value="P-loop_NTPase"/>
</dbReference>
<dbReference type="GO" id="GO:0005737">
    <property type="term" value="C:cytoplasm"/>
    <property type="evidence" value="ECO:0007669"/>
    <property type="project" value="UniProtKB-SubCell"/>
</dbReference>
<dbReference type="Gene3D" id="3.40.50.300">
    <property type="entry name" value="P-loop containing nucleotide triphosphate hydrolases"/>
    <property type="match status" value="1"/>
</dbReference>
<evidence type="ECO:0000256" key="6">
    <source>
        <dbReference type="NCBIfam" id="TIGR00152"/>
    </source>
</evidence>